<evidence type="ECO:0000256" key="1">
    <source>
        <dbReference type="SAM" id="SignalP"/>
    </source>
</evidence>
<name>A0ABD3Q786_9STRA</name>
<organism evidence="2 3">
    <name type="scientific">Cyclotella cryptica</name>
    <dbReference type="NCBI Taxonomy" id="29204"/>
    <lineage>
        <taxon>Eukaryota</taxon>
        <taxon>Sar</taxon>
        <taxon>Stramenopiles</taxon>
        <taxon>Ochrophyta</taxon>
        <taxon>Bacillariophyta</taxon>
        <taxon>Coscinodiscophyceae</taxon>
        <taxon>Thalassiosirophycidae</taxon>
        <taxon>Stephanodiscales</taxon>
        <taxon>Stephanodiscaceae</taxon>
        <taxon>Cyclotella</taxon>
    </lineage>
</organism>
<evidence type="ECO:0000313" key="3">
    <source>
        <dbReference type="Proteomes" id="UP001516023"/>
    </source>
</evidence>
<dbReference type="PANTHER" id="PTHR45713:SF6">
    <property type="entry name" value="F5_8 TYPE C DOMAIN-CONTAINING PROTEIN"/>
    <property type="match status" value="1"/>
</dbReference>
<protein>
    <submittedName>
        <fullName evidence="2">Uncharacterized protein</fullName>
    </submittedName>
</protein>
<dbReference type="InterPro" id="IPR008979">
    <property type="entry name" value="Galactose-bd-like_sf"/>
</dbReference>
<evidence type="ECO:0000313" key="2">
    <source>
        <dbReference type="EMBL" id="KAL3795749.1"/>
    </source>
</evidence>
<dbReference type="PANTHER" id="PTHR45713">
    <property type="entry name" value="FTP DOMAIN-CONTAINING PROTEIN"/>
    <property type="match status" value="1"/>
</dbReference>
<gene>
    <name evidence="2" type="ORF">HJC23_008236</name>
</gene>
<sequence>MTTTVKLTISIIALVFVRGLRFVLSDTCADDGYSMYVWTWGFNASAPHCNGIYPINKDGGNATCFFHNWETSTAREKLWASCTQPGREVTRLFVSDIKSRIENNGYDASGRCDADVLALLKEAHELGIRIYALFAVSDSAFSESYMASYPGQFNANCGDDKIYFDGVAVNNEHFSSIKDCDDADSIPLQQDHLDKLQLAVNNAAEYSLPLHFSLSWNWDCCTCNSGSYTVRNLHWPAIGGITKSVMNHMIDIVDSFDVQVAYIKNSTMLSRSTPAYNYWDAKTGKSLTSKAYVLSYTNPTDLCQTSYSPHTESSTVIEDSCGITTNPRTEAGMYMGFDYVESNLPLIKGSIHFMNGVYGSNITAGWHVHTMPFPIPYCYTQMPTSNPTTKPTFPTCSMSPASIVKLEATTDGPIQVFEVRAFSSGINVAKEGIASQSSTRKNRRKFEASRAIDDKNSTFSHTNRGSAWWQVSLGREVDVNSVSILNRWCRDPSDPTNCLCRLSNATLSLLNNQGAVIVSQSLGDTCDKYTLDISFCGQHSE</sequence>
<comment type="caution">
    <text evidence="2">The sequence shown here is derived from an EMBL/GenBank/DDBJ whole genome shotgun (WGS) entry which is preliminary data.</text>
</comment>
<dbReference type="InterPro" id="IPR051941">
    <property type="entry name" value="BG_Antigen-Binding_Lectin"/>
</dbReference>
<dbReference type="EMBL" id="JABMIG020000068">
    <property type="protein sequence ID" value="KAL3795749.1"/>
    <property type="molecule type" value="Genomic_DNA"/>
</dbReference>
<keyword evidence="3" id="KW-1185">Reference proteome</keyword>
<feature type="chain" id="PRO_5044805987" evidence="1">
    <location>
        <begin position="20"/>
        <end position="541"/>
    </location>
</feature>
<accession>A0ABD3Q786</accession>
<feature type="signal peptide" evidence="1">
    <location>
        <begin position="1"/>
        <end position="19"/>
    </location>
</feature>
<dbReference type="SUPFAM" id="SSF49785">
    <property type="entry name" value="Galactose-binding domain-like"/>
    <property type="match status" value="1"/>
</dbReference>
<reference evidence="2 3" key="1">
    <citation type="journal article" date="2020" name="G3 (Bethesda)">
        <title>Improved Reference Genome for Cyclotella cryptica CCMP332, a Model for Cell Wall Morphogenesis, Salinity Adaptation, and Lipid Production in Diatoms (Bacillariophyta).</title>
        <authorList>
            <person name="Roberts W.R."/>
            <person name="Downey K.M."/>
            <person name="Ruck E.C."/>
            <person name="Traller J.C."/>
            <person name="Alverson A.J."/>
        </authorList>
    </citation>
    <scope>NUCLEOTIDE SEQUENCE [LARGE SCALE GENOMIC DNA]</scope>
    <source>
        <strain evidence="2 3">CCMP332</strain>
    </source>
</reference>
<dbReference type="Proteomes" id="UP001516023">
    <property type="component" value="Unassembled WGS sequence"/>
</dbReference>
<keyword evidence="1" id="KW-0732">Signal</keyword>
<dbReference type="Gene3D" id="2.60.120.260">
    <property type="entry name" value="Galactose-binding domain-like"/>
    <property type="match status" value="1"/>
</dbReference>
<proteinExistence type="predicted"/>
<dbReference type="AlphaFoldDB" id="A0ABD3Q786"/>